<keyword evidence="2" id="KW-1185">Reference proteome</keyword>
<protein>
    <submittedName>
        <fullName evidence="1">Uncharacterized protein</fullName>
    </submittedName>
</protein>
<proteinExistence type="predicted"/>
<evidence type="ECO:0000313" key="1">
    <source>
        <dbReference type="EMBL" id="OPC65322.1"/>
    </source>
</evidence>
<dbReference type="AlphaFoldDB" id="A0A1T3MKZ9"/>
<comment type="caution">
    <text evidence="1">The sequence shown here is derived from an EMBL/GenBank/DDBJ whole genome shotgun (WGS) entry which is preliminary data.</text>
</comment>
<accession>A0A1T3MKZ9</accession>
<organism evidence="1 2">
    <name type="scientific">Elizabethkingia occulta</name>
    <dbReference type="NCBI Taxonomy" id="1867263"/>
    <lineage>
        <taxon>Bacteria</taxon>
        <taxon>Pseudomonadati</taxon>
        <taxon>Bacteroidota</taxon>
        <taxon>Flavobacteriia</taxon>
        <taxon>Flavobacteriales</taxon>
        <taxon>Weeksellaceae</taxon>
        <taxon>Elizabethkingia</taxon>
    </lineage>
</organism>
<name>A0A1T3MKZ9_9FLAO</name>
<dbReference type="Proteomes" id="UP000190813">
    <property type="component" value="Unassembled WGS sequence"/>
</dbReference>
<sequence length="274" mass="31978">MYKKLALLFPFIQLFSQHTIYFRELDSNLPVKYCEIKINNRVFFSDSLGKLKMKTSKAFEVVDNRYQNISVRAASKDSVILLQTKEYIIPEVVISSLKTLNFEDRIKRNSIYNVSTGYHYGKILKGSFKDNAQLKSITLYPKRKITNLYFIKLDFYDFSNSSKLTLKEKLNKENFIIPLSDLSVQKGKLYIDLRRFNIRLKNNAFFISIRIIADIGTYQVEKINDIIMSLYTSKTKEDIYTGSYGPNEEIWSKHIYSSSDPIAISFSILQAYDN</sequence>
<dbReference type="EMBL" id="MAHX01000015">
    <property type="protein sequence ID" value="OPC65322.1"/>
    <property type="molecule type" value="Genomic_DNA"/>
</dbReference>
<gene>
    <name evidence="1" type="ORF">BAZ10_04670</name>
</gene>
<reference evidence="1 2" key="1">
    <citation type="submission" date="2016-06" db="EMBL/GenBank/DDBJ databases">
        <title>Revisiting the taxonomy of the Elizabethkingia Genus based on Whole-Genome Sequencing, Optical Mapping, and MALDI-TOF.</title>
        <authorList>
            <person name="Nicholson A.C."/>
        </authorList>
    </citation>
    <scope>NUCLEOTIDE SEQUENCE [LARGE SCALE GENOMIC DNA]</scope>
    <source>
        <strain evidence="1 2">G4070</strain>
    </source>
</reference>
<evidence type="ECO:0000313" key="2">
    <source>
        <dbReference type="Proteomes" id="UP000190813"/>
    </source>
</evidence>